<dbReference type="HOGENOM" id="CLU_1260385_0_0_0"/>
<dbReference type="KEGG" id="ote:Oter_1090"/>
<name>B1ZMN3_OPITP</name>
<evidence type="ECO:0000313" key="1">
    <source>
        <dbReference type="EMBL" id="ACB74378.1"/>
    </source>
</evidence>
<accession>B1ZMN3</accession>
<dbReference type="AlphaFoldDB" id="B1ZMN3"/>
<dbReference type="Proteomes" id="UP000007013">
    <property type="component" value="Chromosome"/>
</dbReference>
<gene>
    <name evidence="1" type="ordered locus">Oter_1090</name>
</gene>
<dbReference type="RefSeq" id="WP_012373916.1">
    <property type="nucleotide sequence ID" value="NC_010571.1"/>
</dbReference>
<protein>
    <submittedName>
        <fullName evidence="1">Uncharacterized protein</fullName>
    </submittedName>
</protein>
<sequence length="219" mass="24654">MLSIVHAPSLSCVVRLSVALIALATAGTVWSKSLPASTIEGRTITCPSLGYRGIQFESPAGYLPFKPLPKETRTWDFAQWAWSMSVDYTKTRGSMNLEYFSFSHWDGGITVSLEQQVDILPSLKERSEYEQHVRWLAQTLKFPAGNVVLRETRRVGRHYVACAAREFPEYDRCNVVYLLAIPPKGMFVVNAVTTIARREQIVADVETMLASVAERPKKR</sequence>
<reference evidence="1 2" key="1">
    <citation type="journal article" date="2011" name="J. Bacteriol.">
        <title>Genome sequence of the verrucomicrobium Opitutus terrae PB90-1, an abundant inhabitant of rice paddy soil ecosystems.</title>
        <authorList>
            <person name="van Passel M.W."/>
            <person name="Kant R."/>
            <person name="Palva A."/>
            <person name="Copeland A."/>
            <person name="Lucas S."/>
            <person name="Lapidus A."/>
            <person name="Glavina del Rio T."/>
            <person name="Pitluck S."/>
            <person name="Goltsman E."/>
            <person name="Clum A."/>
            <person name="Sun H."/>
            <person name="Schmutz J."/>
            <person name="Larimer F.W."/>
            <person name="Land M.L."/>
            <person name="Hauser L."/>
            <person name="Kyrpides N."/>
            <person name="Mikhailova N."/>
            <person name="Richardson P.P."/>
            <person name="Janssen P.H."/>
            <person name="de Vos W.M."/>
            <person name="Smidt H."/>
        </authorList>
    </citation>
    <scope>NUCLEOTIDE SEQUENCE [LARGE SCALE GENOMIC DNA]</scope>
    <source>
        <strain evidence="2">DSM 11246 / JCM 15787 / PB90-1</strain>
    </source>
</reference>
<proteinExistence type="predicted"/>
<dbReference type="EMBL" id="CP001032">
    <property type="protein sequence ID" value="ACB74378.1"/>
    <property type="molecule type" value="Genomic_DNA"/>
</dbReference>
<organism evidence="1 2">
    <name type="scientific">Opitutus terrae (strain DSM 11246 / JCM 15787 / PB90-1)</name>
    <dbReference type="NCBI Taxonomy" id="452637"/>
    <lineage>
        <taxon>Bacteria</taxon>
        <taxon>Pseudomonadati</taxon>
        <taxon>Verrucomicrobiota</taxon>
        <taxon>Opitutia</taxon>
        <taxon>Opitutales</taxon>
        <taxon>Opitutaceae</taxon>
        <taxon>Opitutus</taxon>
    </lineage>
</organism>
<keyword evidence="2" id="KW-1185">Reference proteome</keyword>
<evidence type="ECO:0000313" key="2">
    <source>
        <dbReference type="Proteomes" id="UP000007013"/>
    </source>
</evidence>
<dbReference type="STRING" id="452637.Oter_1090"/>